<keyword evidence="3" id="KW-1185">Reference proteome</keyword>
<evidence type="ECO:0008006" key="4">
    <source>
        <dbReference type="Google" id="ProtNLM"/>
    </source>
</evidence>
<dbReference type="RefSeq" id="WP_264514793.1">
    <property type="nucleotide sequence ID" value="NZ_JAPDDR010000008.1"/>
</dbReference>
<dbReference type="EMBL" id="JAPDDR010000008">
    <property type="protein sequence ID" value="MCW1915251.1"/>
    <property type="molecule type" value="Genomic_DNA"/>
</dbReference>
<feature type="region of interest" description="Disordered" evidence="1">
    <location>
        <begin position="21"/>
        <end position="63"/>
    </location>
</feature>
<evidence type="ECO:0000313" key="3">
    <source>
        <dbReference type="Proteomes" id="UP001165653"/>
    </source>
</evidence>
<reference evidence="2" key="1">
    <citation type="submission" date="2022-10" db="EMBL/GenBank/DDBJ databases">
        <title>Luteolibacter sp. GHJ8, whole genome shotgun sequencing project.</title>
        <authorList>
            <person name="Zhao G."/>
            <person name="Shen L."/>
        </authorList>
    </citation>
    <scope>NUCLEOTIDE SEQUENCE</scope>
    <source>
        <strain evidence="2">GHJ8</strain>
    </source>
</reference>
<name>A0ABT3G5X7_9BACT</name>
<evidence type="ECO:0000313" key="2">
    <source>
        <dbReference type="EMBL" id="MCW1915251.1"/>
    </source>
</evidence>
<accession>A0ABT3G5X7</accession>
<dbReference type="Proteomes" id="UP001165653">
    <property type="component" value="Unassembled WGS sequence"/>
</dbReference>
<protein>
    <recommendedName>
        <fullName evidence="4">Lipoprotein</fullName>
    </recommendedName>
</protein>
<evidence type="ECO:0000256" key="1">
    <source>
        <dbReference type="SAM" id="MobiDB-lite"/>
    </source>
</evidence>
<proteinExistence type="predicted"/>
<gene>
    <name evidence="2" type="ORF">OJ996_16815</name>
</gene>
<sequence>MRFFLAALAVTAVMPLVSCKTGDEEEVRKPVGPPSQSSQIPWNKPVPGQGGGAFGALPQQPRR</sequence>
<organism evidence="2 3">
    <name type="scientific">Luteolibacter rhizosphaerae</name>
    <dbReference type="NCBI Taxonomy" id="2989719"/>
    <lineage>
        <taxon>Bacteria</taxon>
        <taxon>Pseudomonadati</taxon>
        <taxon>Verrucomicrobiota</taxon>
        <taxon>Verrucomicrobiia</taxon>
        <taxon>Verrucomicrobiales</taxon>
        <taxon>Verrucomicrobiaceae</taxon>
        <taxon>Luteolibacter</taxon>
    </lineage>
</organism>
<comment type="caution">
    <text evidence="2">The sequence shown here is derived from an EMBL/GenBank/DDBJ whole genome shotgun (WGS) entry which is preliminary data.</text>
</comment>